<feature type="active site" description="Proton acceptor" evidence="9">
    <location>
        <position position="381"/>
    </location>
</feature>
<dbReference type="InterPro" id="IPR016039">
    <property type="entry name" value="Thiolase-like"/>
</dbReference>
<proteinExistence type="inferred from homology"/>
<dbReference type="Pfam" id="PF02803">
    <property type="entry name" value="Thiolase_C"/>
    <property type="match status" value="1"/>
</dbReference>
<evidence type="ECO:0000256" key="5">
    <source>
        <dbReference type="ARBA" id="ARBA00022752"/>
    </source>
</evidence>
<evidence type="ECO:0000256" key="8">
    <source>
        <dbReference type="ARBA" id="ARBA00080155"/>
    </source>
</evidence>
<evidence type="ECO:0000256" key="10">
    <source>
        <dbReference type="RuleBase" id="RU003557"/>
    </source>
</evidence>
<organism evidence="13 14">
    <name type="scientific">Rhizobium leguminosarum</name>
    <dbReference type="NCBI Taxonomy" id="384"/>
    <lineage>
        <taxon>Bacteria</taxon>
        <taxon>Pseudomonadati</taxon>
        <taxon>Pseudomonadota</taxon>
        <taxon>Alphaproteobacteria</taxon>
        <taxon>Hyphomicrobiales</taxon>
        <taxon>Rhizobiaceae</taxon>
        <taxon>Rhizobium/Agrobacterium group</taxon>
        <taxon>Rhizobium</taxon>
    </lineage>
</organism>
<dbReference type="GO" id="GO:0044281">
    <property type="term" value="P:small molecule metabolic process"/>
    <property type="evidence" value="ECO:0007669"/>
    <property type="project" value="UniProtKB-ARBA"/>
</dbReference>
<keyword evidence="5" id="KW-0583">PHB biosynthesis</keyword>
<dbReference type="GO" id="GO:0003988">
    <property type="term" value="F:acetyl-CoA C-acyltransferase activity"/>
    <property type="evidence" value="ECO:0007669"/>
    <property type="project" value="UniProtKB-ARBA"/>
</dbReference>
<evidence type="ECO:0000256" key="2">
    <source>
        <dbReference type="ARBA" id="ARBA00010982"/>
    </source>
</evidence>
<comment type="caution">
    <text evidence="13">The sequence shown here is derived from an EMBL/GenBank/DDBJ whole genome shotgun (WGS) entry which is preliminary data.</text>
</comment>
<evidence type="ECO:0000256" key="6">
    <source>
        <dbReference type="ARBA" id="ARBA00023315"/>
    </source>
</evidence>
<feature type="active site" description="Acyl-thioester intermediate" evidence="9">
    <location>
        <position position="91"/>
    </location>
</feature>
<dbReference type="RefSeq" id="WP_129421169.1">
    <property type="nucleotide sequence ID" value="NZ_MZMU01000018.1"/>
</dbReference>
<comment type="pathway">
    <text evidence="7">Metabolic intermediate biosynthesis; (R)-mevalonate biosynthesis; (R)-mevalonate from acetyl-CoA: step 1/3.</text>
</comment>
<gene>
    <name evidence="13" type="ORF">B5P46_25355</name>
</gene>
<comment type="subunit">
    <text evidence="3">Homotetramer.</text>
</comment>
<dbReference type="CDD" id="cd00751">
    <property type="entry name" value="thiolase"/>
    <property type="match status" value="1"/>
</dbReference>
<feature type="domain" description="Thiolase N-terminal" evidence="11">
    <location>
        <begin position="7"/>
        <end position="265"/>
    </location>
</feature>
<dbReference type="NCBIfam" id="TIGR01930">
    <property type="entry name" value="AcCoA-C-Actrans"/>
    <property type="match status" value="1"/>
</dbReference>
<dbReference type="GO" id="GO:0042619">
    <property type="term" value="P:poly-hydroxybutyrate biosynthetic process"/>
    <property type="evidence" value="ECO:0007669"/>
    <property type="project" value="UniProtKB-KW"/>
</dbReference>
<evidence type="ECO:0000259" key="12">
    <source>
        <dbReference type="Pfam" id="PF02803"/>
    </source>
</evidence>
<comment type="pathway">
    <text evidence="1">Biopolymer metabolism; poly-(R)-3-hydroxybutanoate biosynthesis.</text>
</comment>
<dbReference type="PANTHER" id="PTHR18919">
    <property type="entry name" value="ACETYL-COA C-ACYLTRANSFERASE"/>
    <property type="match status" value="1"/>
</dbReference>
<feature type="active site" description="Proton acceptor" evidence="9">
    <location>
        <position position="351"/>
    </location>
</feature>
<evidence type="ECO:0000256" key="1">
    <source>
        <dbReference type="ARBA" id="ARBA00004683"/>
    </source>
</evidence>
<dbReference type="InterPro" id="IPR002155">
    <property type="entry name" value="Thiolase"/>
</dbReference>
<dbReference type="PROSITE" id="PS00099">
    <property type="entry name" value="THIOLASE_3"/>
    <property type="match status" value="1"/>
</dbReference>
<keyword evidence="4 10" id="KW-0808">Transferase</keyword>
<evidence type="ECO:0000256" key="7">
    <source>
        <dbReference type="ARBA" id="ARBA00037924"/>
    </source>
</evidence>
<evidence type="ECO:0000259" key="11">
    <source>
        <dbReference type="Pfam" id="PF00108"/>
    </source>
</evidence>
<dbReference type="InterPro" id="IPR020610">
    <property type="entry name" value="Thiolase_AS"/>
</dbReference>
<dbReference type="EMBL" id="MZMU01000018">
    <property type="protein sequence ID" value="RXT19636.1"/>
    <property type="molecule type" value="Genomic_DNA"/>
</dbReference>
<dbReference type="InterPro" id="IPR020616">
    <property type="entry name" value="Thiolase_N"/>
</dbReference>
<sequence length="395" mass="41193">MVLQDPIVIVGAARTPIGSFQGELKEATAPELGATAIRAALQRSRVEAEVIEEVVFGCVLPAGQGQAPARQAAIHAGLPFATAASTVNKMCGSGMKAVMMAHDLIAAGSASVAVAGGMESMTNAPYLLDKARGGYRLGHGRVVDHMFLDGLEDAYDKGRLMGSFAEDCAEAYQFTREAQDSYAIASLTRAQKAIAEGCFESEIVPVTVKSGKTEQVASRDEQPGKAKLDKIPTLKPAFREGGTVTAANSSSISDGAAALVLMRRSEAEHRGLKPLATILGHATHSQAPNLFATAPIGALQKLSDRTGLPLSEIDLFEINEAFAVVAMAAMRDLNLPHEKINVHGGACALGHPIGASGARILVTLLAALERYDLKRGMAALCIGGGEATAVAIERQ</sequence>
<protein>
    <recommendedName>
        <fullName evidence="8">Beta-ketothiolase</fullName>
    </recommendedName>
</protein>
<dbReference type="InterPro" id="IPR020615">
    <property type="entry name" value="Thiolase_acyl_enz_int_AS"/>
</dbReference>
<evidence type="ECO:0000256" key="4">
    <source>
        <dbReference type="ARBA" id="ARBA00022679"/>
    </source>
</evidence>
<dbReference type="SUPFAM" id="SSF53901">
    <property type="entry name" value="Thiolase-like"/>
    <property type="match status" value="2"/>
</dbReference>
<reference evidence="13 14" key="1">
    <citation type="submission" date="2017-03" db="EMBL/GenBank/DDBJ databases">
        <authorList>
            <person name="Safronova V.I."/>
            <person name="Sazanova A.L."/>
            <person name="Chirak E.R."/>
        </authorList>
    </citation>
    <scope>NUCLEOTIDE SEQUENCE [LARGE SCALE GENOMIC DNA]</scope>
    <source>
        <strain evidence="13 14">Tri-43</strain>
    </source>
</reference>
<dbReference type="FunFam" id="3.40.47.10:FF:000010">
    <property type="entry name" value="Acetyl-CoA acetyltransferase (Thiolase)"/>
    <property type="match status" value="1"/>
</dbReference>
<feature type="domain" description="Thiolase C-terminal" evidence="12">
    <location>
        <begin position="272"/>
        <end position="394"/>
    </location>
</feature>
<dbReference type="PROSITE" id="PS00098">
    <property type="entry name" value="THIOLASE_1"/>
    <property type="match status" value="1"/>
</dbReference>
<dbReference type="Proteomes" id="UP000290767">
    <property type="component" value="Unassembled WGS sequence"/>
</dbReference>
<comment type="similarity">
    <text evidence="2 10">Belongs to the thiolase-like superfamily. Thiolase family.</text>
</comment>
<dbReference type="InterPro" id="IPR020617">
    <property type="entry name" value="Thiolase_C"/>
</dbReference>
<evidence type="ECO:0000313" key="13">
    <source>
        <dbReference type="EMBL" id="RXT19636.1"/>
    </source>
</evidence>
<evidence type="ECO:0000256" key="9">
    <source>
        <dbReference type="PIRSR" id="PIRSR000429-1"/>
    </source>
</evidence>
<dbReference type="Pfam" id="PF00108">
    <property type="entry name" value="Thiolase_N"/>
    <property type="match status" value="1"/>
</dbReference>
<dbReference type="Gene3D" id="3.40.47.10">
    <property type="match status" value="2"/>
</dbReference>
<evidence type="ECO:0000313" key="14">
    <source>
        <dbReference type="Proteomes" id="UP000290767"/>
    </source>
</evidence>
<keyword evidence="6 10" id="KW-0012">Acyltransferase</keyword>
<accession>A0A4Q1TM34</accession>
<dbReference type="PIRSF" id="PIRSF000429">
    <property type="entry name" value="Ac-CoA_Ac_transf"/>
    <property type="match status" value="1"/>
</dbReference>
<dbReference type="AlphaFoldDB" id="A0A4Q1TM34"/>
<evidence type="ECO:0000256" key="3">
    <source>
        <dbReference type="ARBA" id="ARBA00011881"/>
    </source>
</evidence>
<name>A0A4Q1TM34_RHILE</name>
<dbReference type="PANTHER" id="PTHR18919:SF138">
    <property type="entry name" value="ACETYL-COA C-ACETYLTRANSFERASE"/>
    <property type="match status" value="1"/>
</dbReference>